<evidence type="ECO:0000256" key="2">
    <source>
        <dbReference type="ARBA" id="ARBA00010441"/>
    </source>
</evidence>
<gene>
    <name evidence="14" type="ORF">SAMN05216219_1285</name>
</gene>
<dbReference type="EC" id="2.7.8.5" evidence="11"/>
<protein>
    <recommendedName>
        <fullName evidence="11">CDP-diacylglycerol--glycerol-3-phosphate 3-phosphatidyltransferase</fullName>
        <ecNumber evidence="11">2.7.8.5</ecNumber>
    </recommendedName>
</protein>
<evidence type="ECO:0000256" key="8">
    <source>
        <dbReference type="ARBA" id="ARBA00023136"/>
    </source>
</evidence>
<feature type="transmembrane region" description="Helical" evidence="13">
    <location>
        <begin position="12"/>
        <end position="35"/>
    </location>
</feature>
<evidence type="ECO:0000313" key="15">
    <source>
        <dbReference type="Proteomes" id="UP000198867"/>
    </source>
</evidence>
<dbReference type="Proteomes" id="UP000198867">
    <property type="component" value="Unassembled WGS sequence"/>
</dbReference>
<dbReference type="InterPro" id="IPR048254">
    <property type="entry name" value="CDP_ALCOHOL_P_TRANSF_CS"/>
</dbReference>
<evidence type="ECO:0000313" key="14">
    <source>
        <dbReference type="EMBL" id="SFN59204.1"/>
    </source>
</evidence>
<evidence type="ECO:0000256" key="7">
    <source>
        <dbReference type="ARBA" id="ARBA00023098"/>
    </source>
</evidence>
<keyword evidence="15" id="KW-1185">Reference proteome</keyword>
<sequence>MAQREEPEASDRILTVPNILSFLRLALVPVFLILLVEGEDLIALAVLALSGFTDFLDGYLARRLNQVSKLGQLLDPAADRLYILAALLGLGWRDLIPLWVVIVILARDIMLIILAAWLAKIGHGAFPVNWVGKWATAFLFVGLPLLMLAAAFPATAAFTQPVGLVITIVGAALYWWAGGLYLLQTVRATRKRKGQTDPQSDTLEP</sequence>
<organism evidence="14 15">
    <name type="scientific">Mycetocola miduiensis</name>
    <dbReference type="NCBI Taxonomy" id="995034"/>
    <lineage>
        <taxon>Bacteria</taxon>
        <taxon>Bacillati</taxon>
        <taxon>Actinomycetota</taxon>
        <taxon>Actinomycetes</taxon>
        <taxon>Micrococcales</taxon>
        <taxon>Microbacteriaceae</taxon>
        <taxon>Mycetocola</taxon>
    </lineage>
</organism>
<dbReference type="PIRSF" id="PIRSF000847">
    <property type="entry name" value="Phos_ph_gly_syn"/>
    <property type="match status" value="1"/>
</dbReference>
<name>A0A1I5A9N1_9MICO</name>
<keyword evidence="6 13" id="KW-1133">Transmembrane helix</keyword>
<dbReference type="PROSITE" id="PS00379">
    <property type="entry name" value="CDP_ALCOHOL_P_TRANSF"/>
    <property type="match status" value="1"/>
</dbReference>
<reference evidence="15" key="1">
    <citation type="submission" date="2016-10" db="EMBL/GenBank/DDBJ databases">
        <authorList>
            <person name="Varghese N."/>
            <person name="Submissions S."/>
        </authorList>
    </citation>
    <scope>NUCLEOTIDE SEQUENCE [LARGE SCALE GENOMIC DNA]</scope>
    <source>
        <strain evidence="15">CGMCC 1.11101</strain>
    </source>
</reference>
<dbReference type="InterPro" id="IPR043130">
    <property type="entry name" value="CDP-OH_PTrfase_TM_dom"/>
</dbReference>
<feature type="transmembrane region" description="Helical" evidence="13">
    <location>
        <begin position="164"/>
        <end position="183"/>
    </location>
</feature>
<dbReference type="InterPro" id="IPR000462">
    <property type="entry name" value="CDP-OH_P_trans"/>
</dbReference>
<dbReference type="GO" id="GO:0016020">
    <property type="term" value="C:membrane"/>
    <property type="evidence" value="ECO:0007669"/>
    <property type="project" value="UniProtKB-SubCell"/>
</dbReference>
<dbReference type="RefSeq" id="WP_245762419.1">
    <property type="nucleotide sequence ID" value="NZ_FOVM01000003.1"/>
</dbReference>
<dbReference type="GO" id="GO:0046474">
    <property type="term" value="P:glycerophospholipid biosynthetic process"/>
    <property type="evidence" value="ECO:0007669"/>
    <property type="project" value="TreeGrafter"/>
</dbReference>
<comment type="subcellular location">
    <subcellularLocation>
        <location evidence="1">Membrane</location>
        <topology evidence="1">Multi-pass membrane protein</topology>
    </subcellularLocation>
</comment>
<dbReference type="EMBL" id="FOVM01000003">
    <property type="protein sequence ID" value="SFN59204.1"/>
    <property type="molecule type" value="Genomic_DNA"/>
</dbReference>
<keyword evidence="10" id="KW-1208">Phospholipid metabolism</keyword>
<dbReference type="InterPro" id="IPR050324">
    <property type="entry name" value="CDP-alcohol_PTase-I"/>
</dbReference>
<keyword evidence="8 13" id="KW-0472">Membrane</keyword>
<keyword evidence="9" id="KW-0594">Phospholipid biosynthesis</keyword>
<keyword evidence="7" id="KW-0443">Lipid metabolism</keyword>
<dbReference type="Pfam" id="PF01066">
    <property type="entry name" value="CDP-OH_P_transf"/>
    <property type="match status" value="1"/>
</dbReference>
<evidence type="ECO:0000256" key="13">
    <source>
        <dbReference type="SAM" id="Phobius"/>
    </source>
</evidence>
<feature type="transmembrane region" description="Helical" evidence="13">
    <location>
        <begin position="98"/>
        <end position="119"/>
    </location>
</feature>
<dbReference type="Gene3D" id="1.20.120.1760">
    <property type="match status" value="1"/>
</dbReference>
<evidence type="ECO:0000256" key="6">
    <source>
        <dbReference type="ARBA" id="ARBA00022989"/>
    </source>
</evidence>
<keyword evidence="3" id="KW-0444">Lipid biosynthesis</keyword>
<dbReference type="PANTHER" id="PTHR14269:SF62">
    <property type="entry name" value="CDP-DIACYLGLYCEROL--GLYCEROL-3-PHOSPHATE 3-PHOSPHATIDYLTRANSFERASE 1, CHLOROPLASTIC"/>
    <property type="match status" value="1"/>
</dbReference>
<evidence type="ECO:0000256" key="5">
    <source>
        <dbReference type="ARBA" id="ARBA00022692"/>
    </source>
</evidence>
<dbReference type="STRING" id="995034.SAMN05216219_1285"/>
<evidence type="ECO:0000256" key="11">
    <source>
        <dbReference type="NCBIfam" id="TIGR00560"/>
    </source>
</evidence>
<dbReference type="GO" id="GO:0008444">
    <property type="term" value="F:CDP-diacylglycerol-glycerol-3-phosphate 3-phosphatidyltransferase activity"/>
    <property type="evidence" value="ECO:0007669"/>
    <property type="project" value="UniProtKB-UniRule"/>
</dbReference>
<evidence type="ECO:0000256" key="12">
    <source>
        <dbReference type="RuleBase" id="RU003750"/>
    </source>
</evidence>
<keyword evidence="4 12" id="KW-0808">Transferase</keyword>
<dbReference type="PANTHER" id="PTHR14269">
    <property type="entry name" value="CDP-DIACYLGLYCEROL--GLYCEROL-3-PHOSPHATE 3-PHOSPHATIDYLTRANSFERASE-RELATED"/>
    <property type="match status" value="1"/>
</dbReference>
<dbReference type="NCBIfam" id="TIGR00560">
    <property type="entry name" value="pgsA"/>
    <property type="match status" value="1"/>
</dbReference>
<evidence type="ECO:0000256" key="9">
    <source>
        <dbReference type="ARBA" id="ARBA00023209"/>
    </source>
</evidence>
<feature type="transmembrane region" description="Helical" evidence="13">
    <location>
        <begin position="131"/>
        <end position="152"/>
    </location>
</feature>
<comment type="similarity">
    <text evidence="2 12">Belongs to the CDP-alcohol phosphatidyltransferase class-I family.</text>
</comment>
<keyword evidence="5 13" id="KW-0812">Transmembrane</keyword>
<proteinExistence type="inferred from homology"/>
<evidence type="ECO:0000256" key="10">
    <source>
        <dbReference type="ARBA" id="ARBA00023264"/>
    </source>
</evidence>
<accession>A0A1I5A9N1</accession>
<evidence type="ECO:0000256" key="1">
    <source>
        <dbReference type="ARBA" id="ARBA00004141"/>
    </source>
</evidence>
<evidence type="ECO:0000256" key="4">
    <source>
        <dbReference type="ARBA" id="ARBA00022679"/>
    </source>
</evidence>
<dbReference type="AlphaFoldDB" id="A0A1I5A9N1"/>
<evidence type="ECO:0000256" key="3">
    <source>
        <dbReference type="ARBA" id="ARBA00022516"/>
    </source>
</evidence>
<dbReference type="InterPro" id="IPR004570">
    <property type="entry name" value="Phosphatidylglycerol_P_synth"/>
</dbReference>
<dbReference type="UniPathway" id="UPA00085"/>